<dbReference type="eggNOG" id="KOG1920">
    <property type="taxonomic scope" value="Eukaryota"/>
</dbReference>
<evidence type="ECO:0000259" key="12">
    <source>
        <dbReference type="Pfam" id="PF23925"/>
    </source>
</evidence>
<feature type="domain" description="ELP1 N-terminal second beta-propeller" evidence="10">
    <location>
        <begin position="621"/>
        <end position="682"/>
    </location>
</feature>
<feature type="region of interest" description="Disordered" evidence="8">
    <location>
        <begin position="1150"/>
        <end position="1178"/>
    </location>
</feature>
<feature type="domain" description="ELP1 three-helical bundle" evidence="13">
    <location>
        <begin position="1073"/>
        <end position="1241"/>
    </location>
</feature>
<keyword evidence="6" id="KW-0539">Nucleus</keyword>
<dbReference type="InterPro" id="IPR056164">
    <property type="entry name" value="Beta-prop_ELP1_1st"/>
</dbReference>
<evidence type="ECO:0000256" key="2">
    <source>
        <dbReference type="ARBA" id="ARBA00006086"/>
    </source>
</evidence>
<organism evidence="15">
    <name type="scientific">Schizophyllum commune (strain H4-8 / FGSC 9210)</name>
    <name type="common">Split gill fungus</name>
    <dbReference type="NCBI Taxonomy" id="578458"/>
    <lineage>
        <taxon>Eukaryota</taxon>
        <taxon>Fungi</taxon>
        <taxon>Dikarya</taxon>
        <taxon>Basidiomycota</taxon>
        <taxon>Agaricomycotina</taxon>
        <taxon>Agaricomycetes</taxon>
        <taxon>Agaricomycetidae</taxon>
        <taxon>Agaricales</taxon>
        <taxon>Schizophyllaceae</taxon>
        <taxon>Schizophyllum</taxon>
    </lineage>
</organism>
<dbReference type="Gene3D" id="2.130.10.10">
    <property type="entry name" value="YVTN repeat-like/Quinoprotein amine dehydrogenase"/>
    <property type="match status" value="1"/>
</dbReference>
<feature type="domain" description="ELP1 alpha-solenoid" evidence="12">
    <location>
        <begin position="778"/>
        <end position="894"/>
    </location>
</feature>
<gene>
    <name evidence="14" type="ORF">SCHCODRAFT_77858</name>
</gene>
<dbReference type="InterPro" id="IPR006849">
    <property type="entry name" value="Elp1"/>
</dbReference>
<dbReference type="GO" id="GO:0002926">
    <property type="term" value="P:tRNA wobble base 5-methoxycarbonylmethyl-2-thiouridinylation"/>
    <property type="evidence" value="ECO:0007669"/>
    <property type="project" value="TreeGrafter"/>
</dbReference>
<dbReference type="SUPFAM" id="SSF69322">
    <property type="entry name" value="Tricorn protease domain 2"/>
    <property type="match status" value="1"/>
</dbReference>
<dbReference type="EMBL" id="GL377308">
    <property type="protein sequence ID" value="EFI95374.1"/>
    <property type="molecule type" value="Genomic_DNA"/>
</dbReference>
<keyword evidence="15" id="KW-1185">Reference proteome</keyword>
<dbReference type="PANTHER" id="PTHR12747:SF0">
    <property type="entry name" value="ELONGATOR COMPLEX PROTEIN 1"/>
    <property type="match status" value="1"/>
</dbReference>
<dbReference type="HOGENOM" id="CLU_001477_0_0_1"/>
<feature type="coiled-coil region" evidence="7">
    <location>
        <begin position="1086"/>
        <end position="1113"/>
    </location>
</feature>
<dbReference type="InterPro" id="IPR056167">
    <property type="entry name" value="A-sol_ELP1"/>
</dbReference>
<feature type="domain" description="ELP1 TPR" evidence="11">
    <location>
        <begin position="901"/>
        <end position="1063"/>
    </location>
</feature>
<feature type="domain" description="ELP1 first N-terminal beta-propeller" evidence="9">
    <location>
        <begin position="1"/>
        <end position="387"/>
    </location>
</feature>
<dbReference type="PANTHER" id="PTHR12747">
    <property type="entry name" value="ELONGATOR COMPLEX PROTEIN 1"/>
    <property type="match status" value="1"/>
</dbReference>
<proteinExistence type="inferred from homology"/>
<dbReference type="InParanoid" id="D8QAC1"/>
<feature type="domain" description="ELP1 N-terminal second beta-propeller" evidence="10">
    <location>
        <begin position="425"/>
        <end position="492"/>
    </location>
</feature>
<evidence type="ECO:0000313" key="15">
    <source>
        <dbReference type="Proteomes" id="UP000007431"/>
    </source>
</evidence>
<comment type="function">
    <text evidence="6">Component of the elongator complex which is required for multiple tRNA modifications, including mcm5U (5-methoxycarbonylmethyl uridine), mcm5s2U (5-methoxycarbonylmethyl-2-thiouridine), and ncm5U (5-carbamoylmethyl uridine). The elongator complex catalyzes formation of carboxymethyluridine in the wobble base at position 34 in tRNAs.</text>
</comment>
<dbReference type="Pfam" id="PF23936">
    <property type="entry name" value="HB_ELP1"/>
    <property type="match status" value="1"/>
</dbReference>
<evidence type="ECO:0000259" key="11">
    <source>
        <dbReference type="Pfam" id="PF23878"/>
    </source>
</evidence>
<keyword evidence="3 6" id="KW-0963">Cytoplasm</keyword>
<evidence type="ECO:0000256" key="4">
    <source>
        <dbReference type="ARBA" id="ARBA00022694"/>
    </source>
</evidence>
<dbReference type="InterPro" id="IPR056166">
    <property type="entry name" value="TPR_ELP1"/>
</dbReference>
<dbReference type="OMA" id="WRESLYC"/>
<protein>
    <recommendedName>
        <fullName evidence="5 6">Elongator complex protein 1</fullName>
    </recommendedName>
</protein>
<dbReference type="STRING" id="578458.D8QAC1"/>
<evidence type="ECO:0000259" key="13">
    <source>
        <dbReference type="Pfam" id="PF23936"/>
    </source>
</evidence>
<evidence type="ECO:0000256" key="6">
    <source>
        <dbReference type="PIRNR" id="PIRNR017233"/>
    </source>
</evidence>
<sequence>MRNLVLSSVSDIRIRNQGAVTATCVDLDEDVLYATTETVTPDGEVQVEVVRVGDADTHSSVTMFTATAAASGPQVVSLHVLPDSHSIVAIMRNGDITNIPLDEEAPMAEVEGTVEPGICAASWNPDETLVALITDEDKLILMTSTFDVISEGKIQTEDFGEDAPINVGWGSKQTQFHGSLGKSAAQAGPATVVSTSTDDDLRPRISWRGDGSLFAISSLSITQSPPDSPPIRRRTLRVYNRQGALQSTSEAVPGLEHPLSWRPSGNLIASTQRFGFEGGGAGRPERHDIVFFERNGLRHGEFGLTLGGPPDSRVGQGPPKDTGERRWGHKVRELCWSPDSNVLAVWIERDEYDSVQLWTTGNYHWYLKQEIQTPKDVRLTSVQWHPESPLNLVLTTPNLIMRRVYAWDTFTSLTGPPDDTGTVAVIDGSQLLLTPFRIQNVPPPMSSHKLALQPALGPPVHVAFGHIGDVMGVLYASGLVELWDLHTRTTVGRGKPMAPEKIASGELSGGRDWRQIVVVQGGAPTTVYCLGTVDDGRDITITTDLKAETRSAVAPGRHGRLLSSGSAATWQAADGKLYDGVQQTLCLLPSALTSHVAVPKTGDTFTPIGSFPEFCFSPGPQTVATNATSFAVASGFLVFTTTAHEAVFAPLADLVTDATSDDLTKKSTEWEKRRVERGSRIVVAVPSAMNLVLQMPRGNLETISPRPFVMAVVRQDLDRGEYRKAFFSCRRNRIDLNVLVTHNFERFLNDVPAFLDQIPEVDHINLFLTAIGRGSLDKDVVTRICDAVRVELEKRGLARYVNSILTAHIMRSPPDHEAALGLLLRLKESDPALVEDAVKYIIFLVDADSLFDTALGMYDFSLVLVIAQHAQKVRFTVLMTIEDPREYLPFLRELRALDTYYQRFRIDDHLRRYSSALKNLSLAGTERFDEAIAYVERYQLYDDALRIWKGTDRYNTILTVYGDWLFERRELRDAAAAFLEAGGDAKAMQAMEKALDWENLFDLALRNKLEDTVLVDMAYRVAEGLVAKKKYADAGRVLLDYAHDVREAVIALVQGNLFSAARRIIALHSRPELLEDIVHPGALESRAQIEDDIGEMREQIRKQVNRVRELRVKKVEEPDAFYGEEANLHNVDVMTDVSMPATAFTRYTVAPSMSSKASKKTSRSRRKAERKAGRKGTVEEEEYLLTSVGKLVARFNATLDETRALLPHLYQLSPEHRAEGAELQADVAAFEVELKSAVEEIWTKPAEGEGVGIGVGVEENFGHWQGNTEFGQRNTEFGQGNTERSVLEQMQMHQKPNPVDKVPKPEFSREEWRLKLYDLL</sequence>
<dbReference type="UniPathway" id="UPA00988"/>
<evidence type="ECO:0000259" key="9">
    <source>
        <dbReference type="Pfam" id="PF04762"/>
    </source>
</evidence>
<comment type="similarity">
    <text evidence="2 6">Belongs to the ELP1/IKA1 family.</text>
</comment>
<dbReference type="Proteomes" id="UP000007431">
    <property type="component" value="Unassembled WGS sequence"/>
</dbReference>
<name>D8QAC1_SCHCM</name>
<keyword evidence="7" id="KW-0175">Coiled coil</keyword>
<evidence type="ECO:0000259" key="10">
    <source>
        <dbReference type="Pfam" id="PF23797"/>
    </source>
</evidence>
<feature type="region of interest" description="Disordered" evidence="8">
    <location>
        <begin position="303"/>
        <end position="326"/>
    </location>
</feature>
<evidence type="ECO:0000313" key="14">
    <source>
        <dbReference type="EMBL" id="EFI95374.1"/>
    </source>
</evidence>
<dbReference type="GO" id="GO:0005634">
    <property type="term" value="C:nucleus"/>
    <property type="evidence" value="ECO:0007669"/>
    <property type="project" value="UniProtKB-SubCell"/>
</dbReference>
<accession>D8QAC1</accession>
<dbReference type="GO" id="GO:0005829">
    <property type="term" value="C:cytosol"/>
    <property type="evidence" value="ECO:0007669"/>
    <property type="project" value="TreeGrafter"/>
</dbReference>
<feature type="region of interest" description="Disordered" evidence="8">
    <location>
        <begin position="182"/>
        <end position="203"/>
    </location>
</feature>
<reference evidence="14 15" key="1">
    <citation type="journal article" date="2010" name="Nat. Biotechnol.">
        <title>Genome sequence of the model mushroom Schizophyllum commune.</title>
        <authorList>
            <person name="Ohm R.A."/>
            <person name="de Jong J.F."/>
            <person name="Lugones L.G."/>
            <person name="Aerts A."/>
            <person name="Kothe E."/>
            <person name="Stajich J.E."/>
            <person name="de Vries R.P."/>
            <person name="Record E."/>
            <person name="Levasseur A."/>
            <person name="Baker S.E."/>
            <person name="Bartholomew K.A."/>
            <person name="Coutinho P.M."/>
            <person name="Erdmann S."/>
            <person name="Fowler T.J."/>
            <person name="Gathman A.C."/>
            <person name="Lombard V."/>
            <person name="Henrissat B."/>
            <person name="Knabe N."/>
            <person name="Kuees U."/>
            <person name="Lilly W.W."/>
            <person name="Lindquist E."/>
            <person name="Lucas S."/>
            <person name="Magnuson J.K."/>
            <person name="Piumi F."/>
            <person name="Raudaskoski M."/>
            <person name="Salamov A."/>
            <person name="Schmutz J."/>
            <person name="Schwarze F.W.M.R."/>
            <person name="vanKuyk P.A."/>
            <person name="Horton J.S."/>
            <person name="Grigoriev I.V."/>
            <person name="Woesten H.A.B."/>
        </authorList>
    </citation>
    <scope>NUCLEOTIDE SEQUENCE [LARGE SCALE GENOMIC DNA]</scope>
    <source>
        <strain evidence="15">H4-8 / FGSC 9210</strain>
    </source>
</reference>
<evidence type="ECO:0000256" key="3">
    <source>
        <dbReference type="ARBA" id="ARBA00022490"/>
    </source>
</evidence>
<dbReference type="Pfam" id="PF23878">
    <property type="entry name" value="TPR_ELP1"/>
    <property type="match status" value="1"/>
</dbReference>
<feature type="compositionally biased region" description="Basic residues" evidence="8">
    <location>
        <begin position="1157"/>
        <end position="1174"/>
    </location>
</feature>
<comment type="subcellular location">
    <subcellularLocation>
        <location evidence="6">Cytoplasm</location>
    </subcellularLocation>
    <subcellularLocation>
        <location evidence="6">Nucleus</location>
    </subcellularLocation>
</comment>
<evidence type="ECO:0000256" key="1">
    <source>
        <dbReference type="ARBA" id="ARBA00005043"/>
    </source>
</evidence>
<dbReference type="InterPro" id="IPR056169">
    <property type="entry name" value="HB_ELP1"/>
</dbReference>
<keyword evidence="4" id="KW-0819">tRNA processing</keyword>
<evidence type="ECO:0000256" key="5">
    <source>
        <dbReference type="ARBA" id="ARBA00029535"/>
    </source>
</evidence>
<dbReference type="Pfam" id="PF23925">
    <property type="entry name" value="A-sol_ELP1"/>
    <property type="match status" value="2"/>
</dbReference>
<dbReference type="Pfam" id="PF23797">
    <property type="entry name" value="Beta-prop_ELP1_2nd"/>
    <property type="match status" value="2"/>
</dbReference>
<dbReference type="GO" id="GO:0000049">
    <property type="term" value="F:tRNA binding"/>
    <property type="evidence" value="ECO:0007669"/>
    <property type="project" value="TreeGrafter"/>
</dbReference>
<dbReference type="InterPro" id="IPR056165">
    <property type="entry name" value="Beta-prop_ELP1_2nd"/>
</dbReference>
<dbReference type="FunCoup" id="D8QAC1">
    <property type="interactions" value="464"/>
</dbReference>
<evidence type="ECO:0000256" key="7">
    <source>
        <dbReference type="SAM" id="Coils"/>
    </source>
</evidence>
<evidence type="ECO:0000256" key="8">
    <source>
        <dbReference type="SAM" id="MobiDB-lite"/>
    </source>
</evidence>
<feature type="domain" description="ELP1 alpha-solenoid" evidence="12">
    <location>
        <begin position="706"/>
        <end position="771"/>
    </location>
</feature>
<dbReference type="PIRSF" id="PIRSF017233">
    <property type="entry name" value="IKAP"/>
    <property type="match status" value="1"/>
</dbReference>
<dbReference type="Pfam" id="PF04762">
    <property type="entry name" value="Beta-prop_ELP1_1st"/>
    <property type="match status" value="1"/>
</dbReference>
<dbReference type="InterPro" id="IPR015943">
    <property type="entry name" value="WD40/YVTN_repeat-like_dom_sf"/>
</dbReference>
<dbReference type="VEuPathDB" id="FungiDB:SCHCODRAFT_02702702"/>
<dbReference type="GO" id="GO:0033588">
    <property type="term" value="C:elongator holoenzyme complex"/>
    <property type="evidence" value="ECO:0007669"/>
    <property type="project" value="InterPro"/>
</dbReference>
<comment type="pathway">
    <text evidence="1">tRNA modification; 5-methoxycarbonylmethyl-2-thiouridine-tRNA biosynthesis.</text>
</comment>